<dbReference type="GO" id="GO:0051537">
    <property type="term" value="F:2 iron, 2 sulfur cluster binding"/>
    <property type="evidence" value="ECO:0007669"/>
    <property type="project" value="UniProtKB-KW"/>
</dbReference>
<dbReference type="AlphaFoldDB" id="A0A7T0C1K2"/>
<dbReference type="PROSITE" id="PS00197">
    <property type="entry name" value="2FE2S_FER_1"/>
    <property type="match status" value="1"/>
</dbReference>
<feature type="domain" description="2Fe-2S ferredoxin-type" evidence="9">
    <location>
        <begin position="17"/>
        <end position="107"/>
    </location>
</feature>
<comment type="similarity">
    <text evidence="1">Belongs to the 2Fe2S plant-type ferredoxin family.</text>
</comment>
<keyword evidence="4" id="KW-0479">Metal-binding</keyword>
<evidence type="ECO:0000313" key="10">
    <source>
        <dbReference type="EMBL" id="QPJ64859.1"/>
    </source>
</evidence>
<name>A0A7T0C1K2_9BACT</name>
<proteinExistence type="inferred from homology"/>
<evidence type="ECO:0000256" key="4">
    <source>
        <dbReference type="ARBA" id="ARBA00022723"/>
    </source>
</evidence>
<evidence type="ECO:0000256" key="7">
    <source>
        <dbReference type="ARBA" id="ARBA00023014"/>
    </source>
</evidence>
<dbReference type="CDD" id="cd00207">
    <property type="entry name" value="fer2"/>
    <property type="match status" value="1"/>
</dbReference>
<evidence type="ECO:0000259" key="9">
    <source>
        <dbReference type="PROSITE" id="PS51085"/>
    </source>
</evidence>
<dbReference type="Gene3D" id="3.10.20.30">
    <property type="match status" value="1"/>
</dbReference>
<reference evidence="11" key="1">
    <citation type="submission" date="2020-02" db="EMBL/GenBank/DDBJ databases">
        <title>Genomic and physiological characterization of two novel Nitrospinaceae genera.</title>
        <authorList>
            <person name="Mueller A.J."/>
            <person name="Jung M.-Y."/>
            <person name="Strachan C.R."/>
            <person name="Herbold C.W."/>
            <person name="Kirkegaard R.H."/>
            <person name="Daims H."/>
        </authorList>
    </citation>
    <scope>NUCLEOTIDE SEQUENCE [LARGE SCALE GENOMIC DNA]</scope>
</reference>
<evidence type="ECO:0000256" key="5">
    <source>
        <dbReference type="ARBA" id="ARBA00022982"/>
    </source>
</evidence>
<dbReference type="InterPro" id="IPR001041">
    <property type="entry name" value="2Fe-2S_ferredoxin-type"/>
</dbReference>
<dbReference type="InterPro" id="IPR012675">
    <property type="entry name" value="Beta-grasp_dom_sf"/>
</dbReference>
<accession>A0A7T0C1K2</accession>
<dbReference type="PANTHER" id="PTHR43112:SF3">
    <property type="entry name" value="FERREDOXIN-2, CHLOROPLASTIC"/>
    <property type="match status" value="1"/>
</dbReference>
<dbReference type="GO" id="GO:0046872">
    <property type="term" value="F:metal ion binding"/>
    <property type="evidence" value="ECO:0007669"/>
    <property type="project" value="UniProtKB-KW"/>
</dbReference>
<dbReference type="SUPFAM" id="SSF54292">
    <property type="entry name" value="2Fe-2S ferredoxin-like"/>
    <property type="match status" value="1"/>
</dbReference>
<evidence type="ECO:0000313" key="11">
    <source>
        <dbReference type="Proteomes" id="UP000594464"/>
    </source>
</evidence>
<evidence type="ECO:0000256" key="6">
    <source>
        <dbReference type="ARBA" id="ARBA00023004"/>
    </source>
</evidence>
<evidence type="ECO:0000256" key="1">
    <source>
        <dbReference type="ARBA" id="ARBA00007874"/>
    </source>
</evidence>
<keyword evidence="7" id="KW-0411">Iron-sulfur</keyword>
<evidence type="ECO:0000256" key="2">
    <source>
        <dbReference type="ARBA" id="ARBA00022448"/>
    </source>
</evidence>
<dbReference type="Pfam" id="PF00111">
    <property type="entry name" value="Fer2"/>
    <property type="match status" value="1"/>
</dbReference>
<evidence type="ECO:0000256" key="3">
    <source>
        <dbReference type="ARBA" id="ARBA00022714"/>
    </source>
</evidence>
<protein>
    <submittedName>
        <fullName evidence="10">2Fe-2S iron-sulfur cluster binding domain-containing protein</fullName>
    </submittedName>
</protein>
<dbReference type="PANTHER" id="PTHR43112">
    <property type="entry name" value="FERREDOXIN"/>
    <property type="match status" value="1"/>
</dbReference>
<keyword evidence="2" id="KW-0813">Transport</keyword>
<organism evidence="10 11">
    <name type="scientific">Candidatus Nitrohelix vancouverensis</name>
    <dbReference type="NCBI Taxonomy" id="2705534"/>
    <lineage>
        <taxon>Bacteria</taxon>
        <taxon>Pseudomonadati</taxon>
        <taxon>Nitrospinota/Tectimicrobiota group</taxon>
        <taxon>Nitrospinota</taxon>
        <taxon>Nitrospinia</taxon>
        <taxon>Nitrospinales</taxon>
        <taxon>Nitrospinaceae</taxon>
        <taxon>Candidatus Nitrohelix</taxon>
    </lineage>
</organism>
<evidence type="ECO:0000256" key="8">
    <source>
        <dbReference type="ARBA" id="ARBA00034078"/>
    </source>
</evidence>
<keyword evidence="3" id="KW-0001">2Fe-2S</keyword>
<gene>
    <name evidence="10" type="ORF">G3M78_05445</name>
</gene>
<dbReference type="KEGG" id="nva:G3M78_05445"/>
<dbReference type="PROSITE" id="PS51085">
    <property type="entry name" value="2FE2S_FER_2"/>
    <property type="match status" value="1"/>
</dbReference>
<keyword evidence="6" id="KW-0408">Iron</keyword>
<dbReference type="InterPro" id="IPR036010">
    <property type="entry name" value="2Fe-2S_ferredoxin-like_sf"/>
</dbReference>
<dbReference type="InterPro" id="IPR006058">
    <property type="entry name" value="2Fe2S_fd_BS"/>
</dbReference>
<comment type="cofactor">
    <cofactor evidence="8">
        <name>[2Fe-2S] cluster</name>
        <dbReference type="ChEBI" id="CHEBI:190135"/>
    </cofactor>
</comment>
<sequence>MGIKIGHSDSEENQTPESVTIRLNRKEHTIPCAEGQTILNAVMRAGLEPPASCVDGVCGTCMGRLLEGKVEMDKFDAMHDTDFKRNHVLTCQSVLLTQTAFVDYDAC</sequence>
<keyword evidence="5" id="KW-0249">Electron transport</keyword>
<dbReference type="EMBL" id="CP048620">
    <property type="protein sequence ID" value="QPJ64859.1"/>
    <property type="molecule type" value="Genomic_DNA"/>
</dbReference>
<dbReference type="Proteomes" id="UP000594464">
    <property type="component" value="Chromosome"/>
</dbReference>